<keyword evidence="3" id="KW-1185">Reference proteome</keyword>
<evidence type="ECO:0000256" key="1">
    <source>
        <dbReference type="SAM" id="MobiDB-lite"/>
    </source>
</evidence>
<protein>
    <submittedName>
        <fullName evidence="2">Uncharacterized protein</fullName>
    </submittedName>
</protein>
<sequence length="245" mass="28092">MGERANGPILTSTRRDVLQGDYDRPSRQAEQDHKDAIEENTQLGLQDYQFLFNHVDQEDLADIIGGEADSEDGPVAHDSRDMDLADLEWDNAREFFTKQRDQDGRIWPPDQNPDAKIPYERYREELKQSNKATPEMQKTLIDCIGFLCRAAEAGELDIHDLIERGVERYYRTHPTEENRLVDVRSWSEEKNAEKIKAYSRQTDWEPSSPEGEEGESATIIEGSSSFDPKEAESAIARFLARDGRN</sequence>
<name>A0A1I0Q0X3_9EURY</name>
<reference evidence="2 3" key="1">
    <citation type="submission" date="2016-10" db="EMBL/GenBank/DDBJ databases">
        <authorList>
            <person name="de Groot N.N."/>
        </authorList>
    </citation>
    <scope>NUCLEOTIDE SEQUENCE [LARGE SCALE GENOMIC DNA]</scope>
    <source>
        <strain evidence="2 3">CGMCC 1.5337</strain>
    </source>
</reference>
<feature type="compositionally biased region" description="Basic and acidic residues" evidence="1">
    <location>
        <begin position="13"/>
        <end position="36"/>
    </location>
</feature>
<dbReference type="RefSeq" id="WP_143052188.1">
    <property type="nucleotide sequence ID" value="NZ_FOJA01000001.1"/>
</dbReference>
<evidence type="ECO:0000313" key="2">
    <source>
        <dbReference type="EMBL" id="SEW20412.1"/>
    </source>
</evidence>
<gene>
    <name evidence="2" type="ORF">SAMN04487945_2154</name>
</gene>
<dbReference type="AlphaFoldDB" id="A0A1I0Q0X3"/>
<proteinExistence type="predicted"/>
<dbReference type="Proteomes" id="UP000198518">
    <property type="component" value="Unassembled WGS sequence"/>
</dbReference>
<feature type="region of interest" description="Disordered" evidence="1">
    <location>
        <begin position="192"/>
        <end position="231"/>
    </location>
</feature>
<feature type="region of interest" description="Disordered" evidence="1">
    <location>
        <begin position="1"/>
        <end position="36"/>
    </location>
</feature>
<accession>A0A1I0Q0X3</accession>
<dbReference type="EMBL" id="FOJA01000001">
    <property type="protein sequence ID" value="SEW20412.1"/>
    <property type="molecule type" value="Genomic_DNA"/>
</dbReference>
<evidence type="ECO:0000313" key="3">
    <source>
        <dbReference type="Proteomes" id="UP000198518"/>
    </source>
</evidence>
<organism evidence="2 3">
    <name type="scientific">Halobacterium jilantaiense</name>
    <dbReference type="NCBI Taxonomy" id="355548"/>
    <lineage>
        <taxon>Archaea</taxon>
        <taxon>Methanobacteriati</taxon>
        <taxon>Methanobacteriota</taxon>
        <taxon>Stenosarchaea group</taxon>
        <taxon>Halobacteria</taxon>
        <taxon>Halobacteriales</taxon>
        <taxon>Halobacteriaceae</taxon>
        <taxon>Halobacterium</taxon>
    </lineage>
</organism>